<dbReference type="Proteomes" id="UP000631114">
    <property type="component" value="Unassembled WGS sequence"/>
</dbReference>
<comment type="caution">
    <text evidence="4">The sequence shown here is derived from an EMBL/GenBank/DDBJ whole genome shotgun (WGS) entry which is preliminary data.</text>
</comment>
<dbReference type="EMBL" id="JADFTS010000001">
    <property type="protein sequence ID" value="KAF9623813.1"/>
    <property type="molecule type" value="Genomic_DNA"/>
</dbReference>
<dbReference type="InterPro" id="IPR012677">
    <property type="entry name" value="Nucleotide-bd_a/b_plait_sf"/>
</dbReference>
<dbReference type="Pfam" id="PF00076">
    <property type="entry name" value="RRM_1"/>
    <property type="match status" value="1"/>
</dbReference>
<dbReference type="AlphaFoldDB" id="A0A835M8R0"/>
<sequence>MGRKRDKPYFSHAPSSSNFKKPRKNHSFSSFIPETPVIEEETKNPPQRQTTSMVLVHNLSNHCSVLNLKRMFEMYGCVSRIRIDSGVGYVNFRAKESADAAIAASVDPGIIVDDVKVNVSWANDSFPQWREGVALSIKERLSSKLVQPEVPLSRHGRGNKLGSGTVSPNKPDISYKGRDIVAYDDLF</sequence>
<feature type="region of interest" description="Disordered" evidence="2">
    <location>
        <begin position="1"/>
        <end position="47"/>
    </location>
</feature>
<dbReference type="SMART" id="SM00360">
    <property type="entry name" value="RRM"/>
    <property type="match status" value="1"/>
</dbReference>
<gene>
    <name evidence="4" type="ORF">IFM89_005398</name>
</gene>
<organism evidence="4 5">
    <name type="scientific">Coptis chinensis</name>
    <dbReference type="NCBI Taxonomy" id="261450"/>
    <lineage>
        <taxon>Eukaryota</taxon>
        <taxon>Viridiplantae</taxon>
        <taxon>Streptophyta</taxon>
        <taxon>Embryophyta</taxon>
        <taxon>Tracheophyta</taxon>
        <taxon>Spermatophyta</taxon>
        <taxon>Magnoliopsida</taxon>
        <taxon>Ranunculales</taxon>
        <taxon>Ranunculaceae</taxon>
        <taxon>Coptidoideae</taxon>
        <taxon>Coptis</taxon>
    </lineage>
</organism>
<dbReference type="PROSITE" id="PS50102">
    <property type="entry name" value="RRM"/>
    <property type="match status" value="1"/>
</dbReference>
<dbReference type="InterPro" id="IPR000504">
    <property type="entry name" value="RRM_dom"/>
</dbReference>
<name>A0A835M8R0_9MAGN</name>
<evidence type="ECO:0000256" key="2">
    <source>
        <dbReference type="SAM" id="MobiDB-lite"/>
    </source>
</evidence>
<dbReference type="Gene3D" id="3.30.70.330">
    <property type="match status" value="1"/>
</dbReference>
<dbReference type="SUPFAM" id="SSF54928">
    <property type="entry name" value="RNA-binding domain, RBD"/>
    <property type="match status" value="1"/>
</dbReference>
<reference evidence="4 5" key="1">
    <citation type="submission" date="2020-10" db="EMBL/GenBank/DDBJ databases">
        <title>The Coptis chinensis genome and diversification of protoberbering-type alkaloids.</title>
        <authorList>
            <person name="Wang B."/>
            <person name="Shu S."/>
            <person name="Song C."/>
            <person name="Liu Y."/>
        </authorList>
    </citation>
    <scope>NUCLEOTIDE SEQUENCE [LARGE SCALE GENOMIC DNA]</scope>
    <source>
        <strain evidence="4">HL-2020</strain>
        <tissue evidence="4">Leaf</tissue>
    </source>
</reference>
<dbReference type="InterPro" id="IPR035979">
    <property type="entry name" value="RBD_domain_sf"/>
</dbReference>
<evidence type="ECO:0000256" key="1">
    <source>
        <dbReference type="PROSITE-ProRule" id="PRU00176"/>
    </source>
</evidence>
<evidence type="ECO:0000313" key="4">
    <source>
        <dbReference type="EMBL" id="KAF9623813.1"/>
    </source>
</evidence>
<keyword evidence="5" id="KW-1185">Reference proteome</keyword>
<evidence type="ECO:0000259" key="3">
    <source>
        <dbReference type="PROSITE" id="PS50102"/>
    </source>
</evidence>
<evidence type="ECO:0000313" key="5">
    <source>
        <dbReference type="Proteomes" id="UP000631114"/>
    </source>
</evidence>
<dbReference type="OrthoDB" id="1908804at2759"/>
<protein>
    <recommendedName>
        <fullName evidence="3">RRM domain-containing protein</fullName>
    </recommendedName>
</protein>
<keyword evidence="1" id="KW-0694">RNA-binding</keyword>
<accession>A0A835M8R0</accession>
<feature type="domain" description="RRM" evidence="3">
    <location>
        <begin position="52"/>
        <end position="124"/>
    </location>
</feature>
<dbReference type="GO" id="GO:0003723">
    <property type="term" value="F:RNA binding"/>
    <property type="evidence" value="ECO:0007669"/>
    <property type="project" value="UniProtKB-UniRule"/>
</dbReference>
<proteinExistence type="predicted"/>